<proteinExistence type="predicted"/>
<evidence type="ECO:0000313" key="2">
    <source>
        <dbReference type="Proteomes" id="UP000178377"/>
    </source>
</evidence>
<dbReference type="STRING" id="1817828.A2722_02905"/>
<protein>
    <submittedName>
        <fullName evidence="1">Uncharacterized protein</fullName>
    </submittedName>
</protein>
<sequence length="197" mass="22740">MHLVFWIGNGFDPRVPNQPDAFSRASLQQAVQRYSHYKIIKQTVLFPIIQSLVRGPTGLVWHQVMTAAASAQGVATSDMPLTRPTLNALTDAEAMIEFAQEYPDSEIHIFVYAGGAVALYLGETYRAVARHFYGQEFDFELYYPAISVPDLKSQILYFCLWGVTQLISWNSWLFLKWYNFRDSTDRKRLERFRRTVS</sequence>
<accession>A0A1F5PHE6</accession>
<name>A0A1F5PHE6_9BACT</name>
<dbReference type="EMBL" id="MFEO01000023">
    <property type="protein sequence ID" value="OGE89316.1"/>
    <property type="molecule type" value="Genomic_DNA"/>
</dbReference>
<reference evidence="1 2" key="1">
    <citation type="journal article" date="2016" name="Nat. Commun.">
        <title>Thousands of microbial genomes shed light on interconnected biogeochemical processes in an aquifer system.</title>
        <authorList>
            <person name="Anantharaman K."/>
            <person name="Brown C.T."/>
            <person name="Hug L.A."/>
            <person name="Sharon I."/>
            <person name="Castelle C.J."/>
            <person name="Probst A.J."/>
            <person name="Thomas B.C."/>
            <person name="Singh A."/>
            <person name="Wilkins M.J."/>
            <person name="Karaoz U."/>
            <person name="Brodie E.L."/>
            <person name="Williams K.H."/>
            <person name="Hubbard S.S."/>
            <person name="Banfield J.F."/>
        </authorList>
    </citation>
    <scope>NUCLEOTIDE SEQUENCE [LARGE SCALE GENOMIC DNA]</scope>
</reference>
<organism evidence="1 2">
    <name type="scientific">Candidatus Doudnabacteria bacterium RIFCSPHIGHO2_01_FULL_50_11</name>
    <dbReference type="NCBI Taxonomy" id="1817828"/>
    <lineage>
        <taxon>Bacteria</taxon>
        <taxon>Candidatus Doudnaibacteriota</taxon>
    </lineage>
</organism>
<evidence type="ECO:0000313" key="1">
    <source>
        <dbReference type="EMBL" id="OGE89316.1"/>
    </source>
</evidence>
<comment type="caution">
    <text evidence="1">The sequence shown here is derived from an EMBL/GenBank/DDBJ whole genome shotgun (WGS) entry which is preliminary data.</text>
</comment>
<dbReference type="Proteomes" id="UP000178377">
    <property type="component" value="Unassembled WGS sequence"/>
</dbReference>
<gene>
    <name evidence="1" type="ORF">A2722_02905</name>
</gene>
<dbReference type="AlphaFoldDB" id="A0A1F5PHE6"/>